<dbReference type="SMART" id="SM00208">
    <property type="entry name" value="TNFR"/>
    <property type="match status" value="3"/>
</dbReference>
<dbReference type="GO" id="GO:0006915">
    <property type="term" value="P:apoptotic process"/>
    <property type="evidence" value="ECO:0007669"/>
    <property type="project" value="UniProtKB-KW"/>
</dbReference>
<evidence type="ECO:0000256" key="8">
    <source>
        <dbReference type="PROSITE-ProRule" id="PRU00206"/>
    </source>
</evidence>
<feature type="domain" description="TNFR-Cys" evidence="11">
    <location>
        <begin position="76"/>
        <end position="123"/>
    </location>
</feature>
<feature type="disulfide bond" evidence="8">
    <location>
        <begin position="165"/>
        <end position="180"/>
    </location>
</feature>
<dbReference type="PANTHER" id="PTHR23097">
    <property type="entry name" value="TUMOR NECROSIS FACTOR RECEPTOR SUPERFAMILY MEMBER"/>
    <property type="match status" value="1"/>
</dbReference>
<dbReference type="InterPro" id="IPR001368">
    <property type="entry name" value="TNFR/NGFR_Cys_rich_reg"/>
</dbReference>
<dbReference type="GO" id="GO:0005576">
    <property type="term" value="C:extracellular region"/>
    <property type="evidence" value="ECO:0007669"/>
    <property type="project" value="UniProtKB-SubCell"/>
</dbReference>
<feature type="signal peptide" evidence="10">
    <location>
        <begin position="1"/>
        <end position="20"/>
    </location>
</feature>
<dbReference type="AlphaFoldDB" id="C3YIG0"/>
<protein>
    <recommendedName>
        <fullName evidence="11">TNFR-Cys domain-containing protein</fullName>
    </recommendedName>
</protein>
<feature type="disulfide bond" evidence="8">
    <location>
        <begin position="77"/>
        <end position="92"/>
    </location>
</feature>
<evidence type="ECO:0000256" key="4">
    <source>
        <dbReference type="ARBA" id="ARBA00022729"/>
    </source>
</evidence>
<feature type="repeat" description="TNFR-Cys" evidence="8">
    <location>
        <begin position="164"/>
        <end position="205"/>
    </location>
</feature>
<proteinExistence type="predicted"/>
<dbReference type="SUPFAM" id="SSF57586">
    <property type="entry name" value="TNF receptor-like"/>
    <property type="match status" value="2"/>
</dbReference>
<evidence type="ECO:0000256" key="1">
    <source>
        <dbReference type="ARBA" id="ARBA00004613"/>
    </source>
</evidence>
<dbReference type="PANTHER" id="PTHR23097:SF181">
    <property type="entry name" value="CASPASE-8-LIKE"/>
    <property type="match status" value="1"/>
</dbReference>
<comment type="subcellular location">
    <subcellularLocation>
        <location evidence="1">Secreted</location>
    </subcellularLocation>
</comment>
<accession>C3YIG0</accession>
<evidence type="ECO:0000313" key="12">
    <source>
        <dbReference type="EMBL" id="EEN59893.1"/>
    </source>
</evidence>
<evidence type="ECO:0000256" key="7">
    <source>
        <dbReference type="ARBA" id="ARBA00023180"/>
    </source>
</evidence>
<dbReference type="PROSITE" id="PS50050">
    <property type="entry name" value="TNFR_NGFR_2"/>
    <property type="match status" value="2"/>
</dbReference>
<feature type="repeat" description="TNFR-Cys" evidence="8">
    <location>
        <begin position="76"/>
        <end position="123"/>
    </location>
</feature>
<evidence type="ECO:0000256" key="3">
    <source>
        <dbReference type="ARBA" id="ARBA00022703"/>
    </source>
</evidence>
<dbReference type="InterPro" id="IPR052459">
    <property type="entry name" value="TNFRSF_decoy_receptor"/>
</dbReference>
<feature type="domain" description="TNFR-Cys" evidence="11">
    <location>
        <begin position="164"/>
        <end position="205"/>
    </location>
</feature>
<keyword evidence="5" id="KW-0677">Repeat</keyword>
<keyword evidence="2" id="KW-0964">Secreted</keyword>
<reference evidence="12" key="1">
    <citation type="journal article" date="2008" name="Nature">
        <title>The amphioxus genome and the evolution of the chordate karyotype.</title>
        <authorList>
            <consortium name="US DOE Joint Genome Institute (JGI-PGF)"/>
            <person name="Putnam N.H."/>
            <person name="Butts T."/>
            <person name="Ferrier D.E.K."/>
            <person name="Furlong R.F."/>
            <person name="Hellsten U."/>
            <person name="Kawashima T."/>
            <person name="Robinson-Rechavi M."/>
            <person name="Shoguchi E."/>
            <person name="Terry A."/>
            <person name="Yu J.-K."/>
            <person name="Benito-Gutierrez E.L."/>
            <person name="Dubchak I."/>
            <person name="Garcia-Fernandez J."/>
            <person name="Gibson-Brown J.J."/>
            <person name="Grigoriev I.V."/>
            <person name="Horton A.C."/>
            <person name="de Jong P.J."/>
            <person name="Jurka J."/>
            <person name="Kapitonov V.V."/>
            <person name="Kohara Y."/>
            <person name="Kuroki Y."/>
            <person name="Lindquist E."/>
            <person name="Lucas S."/>
            <person name="Osoegawa K."/>
            <person name="Pennacchio L.A."/>
            <person name="Salamov A.A."/>
            <person name="Satou Y."/>
            <person name="Sauka-Spengler T."/>
            <person name="Schmutz J."/>
            <person name="Shin-I T."/>
            <person name="Toyoda A."/>
            <person name="Bronner-Fraser M."/>
            <person name="Fujiyama A."/>
            <person name="Holland L.Z."/>
            <person name="Holland P.W.H."/>
            <person name="Satoh N."/>
            <person name="Rokhsar D.S."/>
        </authorList>
    </citation>
    <scope>NUCLEOTIDE SEQUENCE [LARGE SCALE GENOMIC DNA]</scope>
    <source>
        <strain evidence="12">S238N-H82</strain>
        <tissue evidence="12">Testes</tissue>
    </source>
</reference>
<feature type="chain" id="PRO_5002935655" description="TNFR-Cys domain-containing protein" evidence="10">
    <location>
        <begin position="21"/>
        <end position="220"/>
    </location>
</feature>
<evidence type="ECO:0000256" key="5">
    <source>
        <dbReference type="ARBA" id="ARBA00022737"/>
    </source>
</evidence>
<evidence type="ECO:0000256" key="6">
    <source>
        <dbReference type="ARBA" id="ARBA00023157"/>
    </source>
</evidence>
<gene>
    <name evidence="12" type="ORF">BRAFLDRAFT_70536</name>
</gene>
<sequence length="220" mass="23779">MVWKVAILVLSIGPVGCTSGAVPVETAGASNPPDFCPTEDTYPHPFIRGIQCKPCAPGQFVKSHCTLSSTQSLCMDCPRGKYQPCPSSNDRCHTCSDCGDFLVGDGRSVPPREPCSTTQDNICRCPQDWYWSLEEQRCKMTKPCDPGEGVAHQATYKSDIVCIACQDGFFSNETSHVQVCAECRMCEEEGLETLQPCSRTSDAVCSTDGSSTPPSPGVYL</sequence>
<evidence type="ECO:0000256" key="10">
    <source>
        <dbReference type="SAM" id="SignalP"/>
    </source>
</evidence>
<name>C3YIG0_BRAFL</name>
<keyword evidence="6 8" id="KW-1015">Disulfide bond</keyword>
<keyword evidence="4 10" id="KW-0732">Signal</keyword>
<keyword evidence="3" id="KW-0053">Apoptosis</keyword>
<evidence type="ECO:0000256" key="9">
    <source>
        <dbReference type="SAM" id="MobiDB-lite"/>
    </source>
</evidence>
<keyword evidence="7" id="KW-0325">Glycoprotein</keyword>
<dbReference type="Pfam" id="PF00020">
    <property type="entry name" value="TNFR_c6"/>
    <property type="match status" value="1"/>
</dbReference>
<comment type="caution">
    <text evidence="8">Lacks conserved residue(s) required for the propagation of feature annotation.</text>
</comment>
<dbReference type="InParanoid" id="C3YIG0"/>
<evidence type="ECO:0000256" key="2">
    <source>
        <dbReference type="ARBA" id="ARBA00022525"/>
    </source>
</evidence>
<dbReference type="EMBL" id="GG666515">
    <property type="protein sequence ID" value="EEN59893.1"/>
    <property type="molecule type" value="Genomic_DNA"/>
</dbReference>
<organism>
    <name type="scientific">Branchiostoma floridae</name>
    <name type="common">Florida lancelet</name>
    <name type="synonym">Amphioxus</name>
    <dbReference type="NCBI Taxonomy" id="7739"/>
    <lineage>
        <taxon>Eukaryota</taxon>
        <taxon>Metazoa</taxon>
        <taxon>Chordata</taxon>
        <taxon>Cephalochordata</taxon>
        <taxon>Leptocardii</taxon>
        <taxon>Amphioxiformes</taxon>
        <taxon>Branchiostomatidae</taxon>
        <taxon>Branchiostoma</taxon>
    </lineage>
</organism>
<dbReference type="Gene3D" id="2.10.50.10">
    <property type="entry name" value="Tumor Necrosis Factor Receptor, subunit A, domain 2"/>
    <property type="match status" value="2"/>
</dbReference>
<evidence type="ECO:0000259" key="11">
    <source>
        <dbReference type="PROSITE" id="PS50050"/>
    </source>
</evidence>
<feature type="region of interest" description="Disordered" evidence="9">
    <location>
        <begin position="200"/>
        <end position="220"/>
    </location>
</feature>